<keyword evidence="10" id="KW-1185">Reference proteome</keyword>
<feature type="domain" description="DUF7615" evidence="8">
    <location>
        <begin position="430"/>
        <end position="534"/>
    </location>
</feature>
<evidence type="ECO:0000313" key="10">
    <source>
        <dbReference type="Proteomes" id="UP000224567"/>
    </source>
</evidence>
<evidence type="ECO:0000259" key="8">
    <source>
        <dbReference type="Pfam" id="PF24590"/>
    </source>
</evidence>
<evidence type="ECO:0000256" key="1">
    <source>
        <dbReference type="ARBA" id="ARBA00004123"/>
    </source>
</evidence>
<dbReference type="AlphaFoldDB" id="A0A2G2W0R5"/>
<evidence type="ECO:0000256" key="2">
    <source>
        <dbReference type="ARBA" id="ARBA00022723"/>
    </source>
</evidence>
<evidence type="ECO:0000256" key="5">
    <source>
        <dbReference type="ARBA" id="ARBA00023242"/>
    </source>
</evidence>
<dbReference type="Pfam" id="PF07227">
    <property type="entry name" value="PHD_Oberon"/>
    <property type="match status" value="1"/>
</dbReference>
<dbReference type="PANTHER" id="PTHR33345">
    <property type="entry name" value="ADAPTER PROTEIN, PUTATIVE-RELATED"/>
    <property type="match status" value="1"/>
</dbReference>
<evidence type="ECO:0000256" key="3">
    <source>
        <dbReference type="ARBA" id="ARBA00022771"/>
    </source>
</evidence>
<keyword evidence="5" id="KW-0539">Nucleus</keyword>
<evidence type="ECO:0000259" key="6">
    <source>
        <dbReference type="Pfam" id="PF07227"/>
    </source>
</evidence>
<sequence>MIPVLHRALHRLLTCLLNCTSKRVKTSCYMSSNGDLVEIDCPAAYNGNTPSTNKLGLHLYPVSVSDSGEGLPYAPENWPNPGDKWRWKVGKRIASAGYFLDRYLYPPKHLRRKQSFASKSSFEKFVRSEFPNVDINEFFASFSWKIPSKLLKGDWFADVTSSGMKSDSHGIISCDVKSDSHGIISCVAGNNMCASSVAGNPSPETMICDICCSEPGFCRDCCCILCSKTVSSTYGGYSYIRCEATVTDGYICGHISHIDCALRCYLAGAVGGSIGLDAEFLCRRCDSRTDLVSHVTKLLNICGSVDSRDDIEKILNVGFCILRGSRRTNAKQLFRRIKSALAKLHKAACIGDVFKEEAFMDANGGTQDHDIVTYVCTNHGDLTICGRSSTSNHGDLTIRGRSSTPKLASNFDYRIESLKPPPKLASNFDHRIESLKLEEEIDQTLQALRKSQEFEYRLAEERLFAQKNCVMNLYEQLDLERSDLLRRTSMVETDTLLDVVLNRVEQVKREVLKLKDMKQVQNGFGSTSKQILKDCFGLATESS</sequence>
<reference evidence="9 10" key="1">
    <citation type="journal article" date="2017" name="Genome Biol.">
        <title>New reference genome sequences of hot pepper reveal the massive evolution of plant disease-resistance genes by retroduplication.</title>
        <authorList>
            <person name="Kim S."/>
            <person name="Park J."/>
            <person name="Yeom S.I."/>
            <person name="Kim Y.M."/>
            <person name="Seo E."/>
            <person name="Kim K.T."/>
            <person name="Kim M.S."/>
            <person name="Lee J.M."/>
            <person name="Cheong K."/>
            <person name="Shin H.S."/>
            <person name="Kim S.B."/>
            <person name="Han K."/>
            <person name="Lee J."/>
            <person name="Park M."/>
            <person name="Lee H.A."/>
            <person name="Lee H.Y."/>
            <person name="Lee Y."/>
            <person name="Oh S."/>
            <person name="Lee J.H."/>
            <person name="Choi E."/>
            <person name="Choi E."/>
            <person name="Lee S.E."/>
            <person name="Jeon J."/>
            <person name="Kim H."/>
            <person name="Choi G."/>
            <person name="Song H."/>
            <person name="Lee J."/>
            <person name="Lee S.C."/>
            <person name="Kwon J.K."/>
            <person name="Lee H.Y."/>
            <person name="Koo N."/>
            <person name="Hong Y."/>
            <person name="Kim R.W."/>
            <person name="Kang W.H."/>
            <person name="Huh J.H."/>
            <person name="Kang B.C."/>
            <person name="Yang T.J."/>
            <person name="Lee Y.H."/>
            <person name="Bennetzen J.L."/>
            <person name="Choi D."/>
        </authorList>
    </citation>
    <scope>NUCLEOTIDE SEQUENCE [LARGE SCALE GENOMIC DNA]</scope>
    <source>
        <strain evidence="10">cv. PBC81</strain>
    </source>
</reference>
<dbReference type="Pfam" id="PF24590">
    <property type="entry name" value="DUF7615"/>
    <property type="match status" value="1"/>
</dbReference>
<keyword evidence="2" id="KW-0479">Metal-binding</keyword>
<dbReference type="GO" id="GO:0008270">
    <property type="term" value="F:zinc ion binding"/>
    <property type="evidence" value="ECO:0007669"/>
    <property type="project" value="UniProtKB-KW"/>
</dbReference>
<dbReference type="InterPro" id="IPR055508">
    <property type="entry name" value="DUF7081"/>
</dbReference>
<dbReference type="Pfam" id="PF23299">
    <property type="entry name" value="DUF7081"/>
    <property type="match status" value="1"/>
</dbReference>
<keyword evidence="4" id="KW-0862">Zinc</keyword>
<comment type="subcellular location">
    <subcellularLocation>
        <location evidence="1">Nucleus</location>
    </subcellularLocation>
</comment>
<gene>
    <name evidence="9" type="ORF">CQW23_22374</name>
</gene>
<proteinExistence type="predicted"/>
<evidence type="ECO:0000256" key="4">
    <source>
        <dbReference type="ARBA" id="ARBA00022833"/>
    </source>
</evidence>
<evidence type="ECO:0000259" key="7">
    <source>
        <dbReference type="Pfam" id="PF23299"/>
    </source>
</evidence>
<evidence type="ECO:0000313" key="9">
    <source>
        <dbReference type="EMBL" id="PHT38801.1"/>
    </source>
</evidence>
<dbReference type="InterPro" id="IPR032881">
    <property type="entry name" value="Oberon-like_PHD"/>
</dbReference>
<dbReference type="Proteomes" id="UP000224567">
    <property type="component" value="Unassembled WGS sequence"/>
</dbReference>
<dbReference type="PANTHER" id="PTHR33345:SF6">
    <property type="entry name" value="OS03G0747200 PROTEIN"/>
    <property type="match status" value="1"/>
</dbReference>
<reference evidence="10" key="2">
    <citation type="journal article" date="2017" name="J. Anim. Genet.">
        <title>Multiple reference genome sequences of hot pepper reveal the massive evolution of plant disease resistance genes by retroduplication.</title>
        <authorList>
            <person name="Kim S."/>
            <person name="Park J."/>
            <person name="Yeom S.-I."/>
            <person name="Kim Y.-M."/>
            <person name="Seo E."/>
            <person name="Kim K.-T."/>
            <person name="Kim M.-S."/>
            <person name="Lee J.M."/>
            <person name="Cheong K."/>
            <person name="Shin H.-S."/>
            <person name="Kim S.-B."/>
            <person name="Han K."/>
            <person name="Lee J."/>
            <person name="Park M."/>
            <person name="Lee H.-A."/>
            <person name="Lee H.-Y."/>
            <person name="Lee Y."/>
            <person name="Oh S."/>
            <person name="Lee J.H."/>
            <person name="Choi E."/>
            <person name="Choi E."/>
            <person name="Lee S.E."/>
            <person name="Jeon J."/>
            <person name="Kim H."/>
            <person name="Choi G."/>
            <person name="Song H."/>
            <person name="Lee J."/>
            <person name="Lee S.-C."/>
            <person name="Kwon J.-K."/>
            <person name="Lee H.-Y."/>
            <person name="Koo N."/>
            <person name="Hong Y."/>
            <person name="Kim R.W."/>
            <person name="Kang W.-H."/>
            <person name="Huh J.H."/>
            <person name="Kang B.-C."/>
            <person name="Yang T.-J."/>
            <person name="Lee Y.-H."/>
            <person name="Bennetzen J.L."/>
            <person name="Choi D."/>
        </authorList>
    </citation>
    <scope>NUCLEOTIDE SEQUENCE [LARGE SCALE GENOMIC DNA]</scope>
    <source>
        <strain evidence="10">cv. PBC81</strain>
    </source>
</reference>
<comment type="caution">
    <text evidence="9">The sequence shown here is derived from an EMBL/GenBank/DDBJ whole genome shotgun (WGS) entry which is preliminary data.</text>
</comment>
<dbReference type="InterPro" id="IPR056034">
    <property type="entry name" value="DUF7615"/>
</dbReference>
<dbReference type="OrthoDB" id="1852608at2759"/>
<dbReference type="GO" id="GO:0005634">
    <property type="term" value="C:nucleus"/>
    <property type="evidence" value="ECO:0007669"/>
    <property type="project" value="UniProtKB-SubCell"/>
</dbReference>
<accession>A0A2G2W0R5</accession>
<dbReference type="STRING" id="33114.A0A2G2W0R5"/>
<feature type="domain" description="DUF7081" evidence="7">
    <location>
        <begin position="61"/>
        <end position="148"/>
    </location>
</feature>
<protein>
    <submittedName>
        <fullName evidence="9">Uncharacterized protein</fullName>
    </submittedName>
</protein>
<keyword evidence="3" id="KW-0863">Zinc-finger</keyword>
<dbReference type="EMBL" id="MLFT02000009">
    <property type="protein sequence ID" value="PHT38801.1"/>
    <property type="molecule type" value="Genomic_DNA"/>
</dbReference>
<organism evidence="9 10">
    <name type="scientific">Capsicum baccatum</name>
    <name type="common">Peruvian pepper</name>
    <dbReference type="NCBI Taxonomy" id="33114"/>
    <lineage>
        <taxon>Eukaryota</taxon>
        <taxon>Viridiplantae</taxon>
        <taxon>Streptophyta</taxon>
        <taxon>Embryophyta</taxon>
        <taxon>Tracheophyta</taxon>
        <taxon>Spermatophyta</taxon>
        <taxon>Magnoliopsida</taxon>
        <taxon>eudicotyledons</taxon>
        <taxon>Gunneridae</taxon>
        <taxon>Pentapetalae</taxon>
        <taxon>asterids</taxon>
        <taxon>lamiids</taxon>
        <taxon>Solanales</taxon>
        <taxon>Solanaceae</taxon>
        <taxon>Solanoideae</taxon>
        <taxon>Capsiceae</taxon>
        <taxon>Capsicum</taxon>
    </lineage>
</organism>
<feature type="domain" description="Oberon-like PHD finger" evidence="6">
    <location>
        <begin position="189"/>
        <end position="320"/>
    </location>
</feature>
<name>A0A2G2W0R5_CAPBA</name>